<comment type="caution">
    <text evidence="1">The sequence shown here is derived from an EMBL/GenBank/DDBJ whole genome shotgun (WGS) entry which is preliminary data.</text>
</comment>
<dbReference type="Proteomes" id="UP000798662">
    <property type="component" value="Chromosome 2"/>
</dbReference>
<accession>A0ACC3C8N2</accession>
<reference evidence="1" key="1">
    <citation type="submission" date="2019-11" db="EMBL/GenBank/DDBJ databases">
        <title>Nori genome reveals adaptations in red seaweeds to the harsh intertidal environment.</title>
        <authorList>
            <person name="Wang D."/>
            <person name="Mao Y."/>
        </authorList>
    </citation>
    <scope>NUCLEOTIDE SEQUENCE</scope>
    <source>
        <tissue evidence="1">Gametophyte</tissue>
    </source>
</reference>
<evidence type="ECO:0000313" key="1">
    <source>
        <dbReference type="EMBL" id="KAK1866118.1"/>
    </source>
</evidence>
<keyword evidence="2" id="KW-1185">Reference proteome</keyword>
<sequence length="734" mass="80145">MHLLPTKQQLRHERRVALDSPTRAHHFFWTKTASGDLCRWDYVLGSATAGVRRYRLCDGTVKRLQCHTNRYWDARRGGRDEDDASDDEDNGIFYDNENVEYEGCYSPLETDPVKAEELMAMSRSFLENEDGTGATLILAVAFDVASILQRAINEGVKPGLSASEVGPVVRAVLTFAADGGTIKRKEVTAYTATISYEHSEYGRTDLAAIAYVFSGEKRVDKAIHAEIRSTVGSLTRTNFTVPVIPADGPGSSEHDRRTVVPVLMDPEIQVCADFSMMQWVHALTGRSDEWRCAQRSACKLAEYLHPWAHLVRRENRSSAVVGGQWELAILMMACWAACSEDAGSPVGFKNGEALYPCPECDHLVPYAAHENGSAVLCCRSSVCLGAGQPFPTLQGIPKSTFDMACNAARRVAGGVRGYPLFFGMNTRLQLPVLHCTGNLLKMVILFTLACLPAEVSAVARRNILAITSKGKVESLYLREFRETVAGAVACPAVLSADLDPVFFIILQLVQVINAGWRSSLTDKRGTERAASAATTRLAASMLGPLFHQVKPLDPDTKDAKVVSLYLHAPIAHLHHQVGNHRAPVAYVSDDNMEGNIRGAGRFVSNNGSNAPQAALFSDLVGLKAATINFSTSRSHPSSLLYTKFIRVCKCWATLGKDGPADYAALRSIAEDETEVNILNEGAARFLSVQLPLHERADDSGARKRDANGQPLIGKKEAVRRGLRRAQHTIVAAPL</sequence>
<proteinExistence type="predicted"/>
<evidence type="ECO:0000313" key="2">
    <source>
        <dbReference type="Proteomes" id="UP000798662"/>
    </source>
</evidence>
<organism evidence="1 2">
    <name type="scientific">Pyropia yezoensis</name>
    <name type="common">Susabi-nori</name>
    <name type="synonym">Porphyra yezoensis</name>
    <dbReference type="NCBI Taxonomy" id="2788"/>
    <lineage>
        <taxon>Eukaryota</taxon>
        <taxon>Rhodophyta</taxon>
        <taxon>Bangiophyceae</taxon>
        <taxon>Bangiales</taxon>
        <taxon>Bangiaceae</taxon>
        <taxon>Pyropia</taxon>
    </lineage>
</organism>
<name>A0ACC3C8N2_PYRYE</name>
<gene>
    <name evidence="1" type="ORF">I4F81_008638</name>
</gene>
<dbReference type="EMBL" id="CM020619">
    <property type="protein sequence ID" value="KAK1866118.1"/>
    <property type="molecule type" value="Genomic_DNA"/>
</dbReference>
<protein>
    <submittedName>
        <fullName evidence="1">Uncharacterized protein</fullName>
    </submittedName>
</protein>